<dbReference type="OrthoDB" id="9806565at2"/>
<dbReference type="Gene3D" id="3.50.50.60">
    <property type="entry name" value="FAD/NAD(P)-binding domain"/>
    <property type="match status" value="1"/>
</dbReference>
<name>A0A1W1VYP2_9FIRM</name>
<dbReference type="SUPFAM" id="SSF51905">
    <property type="entry name" value="FAD/NAD(P)-binding domain"/>
    <property type="match status" value="1"/>
</dbReference>
<dbReference type="PANTHER" id="PTHR42685">
    <property type="entry name" value="GERANYLGERANYL DIPHOSPHATE REDUCTASE"/>
    <property type="match status" value="1"/>
</dbReference>
<accession>A0A1W1VYP2</accession>
<keyword evidence="3" id="KW-1185">Reference proteome</keyword>
<gene>
    <name evidence="2" type="ORF">SAMN00808754_2301</name>
</gene>
<dbReference type="STRING" id="698762.SAMN00808754_2301"/>
<dbReference type="Pfam" id="PF05834">
    <property type="entry name" value="Lycopene_cycl"/>
    <property type="match status" value="1"/>
</dbReference>
<dbReference type="RefSeq" id="WP_084665848.1">
    <property type="nucleotide sequence ID" value="NZ_LT838272.1"/>
</dbReference>
<reference evidence="2 3" key="1">
    <citation type="submission" date="2017-04" db="EMBL/GenBank/DDBJ databases">
        <authorList>
            <person name="Afonso C.L."/>
            <person name="Miller P.J."/>
            <person name="Scott M.A."/>
            <person name="Spackman E."/>
            <person name="Goraichik I."/>
            <person name="Dimitrov K.M."/>
            <person name="Suarez D.L."/>
            <person name="Swayne D.E."/>
        </authorList>
    </citation>
    <scope>NUCLEOTIDE SEQUENCE [LARGE SCALE GENOMIC DNA]</scope>
    <source>
        <strain evidence="2 3">ToBE</strain>
    </source>
</reference>
<sequence>MREYDVIVVGAGPAGSTAARIAANVGLKVLIVERKRRPGLPVQCAEYVPALIDLEVEIPEKAVAQRVEGMEALFPDGTTFTVRAPGYLLRREVFDATLAQQAVEAGAELWTDACALALAEDEVIVRKEGRILTVKTRVVVGADGPRSIVARAVGYRPHRLAVAYQVEVEVPEPLRVTRVYFDPTFFGGYAWVFPKGSTANVGVGVTGGGVDGRRPDLHGLLGKFLVFLGWEKRRIIRRTGGFIPVNGPYWRCCSGRVILCGDAGGFTHPVTGAGILFAVQSGELAGRAMVRYFCEATPLSIYDEEWRKFLGPPLLRAVRHRRRMEAVWTEDAQALTSLLREVWQL</sequence>
<dbReference type="AlphaFoldDB" id="A0A1W1VYP2"/>
<dbReference type="InterPro" id="IPR054715">
    <property type="entry name" value="GGR_cat"/>
</dbReference>
<dbReference type="GO" id="GO:0016628">
    <property type="term" value="F:oxidoreductase activity, acting on the CH-CH group of donors, NAD or NADP as acceptor"/>
    <property type="evidence" value="ECO:0007669"/>
    <property type="project" value="InterPro"/>
</dbReference>
<dbReference type="EMBL" id="LT838272">
    <property type="protein sequence ID" value="SMB98380.1"/>
    <property type="molecule type" value="Genomic_DNA"/>
</dbReference>
<dbReference type="InterPro" id="IPR036188">
    <property type="entry name" value="FAD/NAD-bd_sf"/>
</dbReference>
<evidence type="ECO:0000313" key="2">
    <source>
        <dbReference type="EMBL" id="SMB98380.1"/>
    </source>
</evidence>
<evidence type="ECO:0000313" key="3">
    <source>
        <dbReference type="Proteomes" id="UP000192569"/>
    </source>
</evidence>
<evidence type="ECO:0000259" key="1">
    <source>
        <dbReference type="Pfam" id="PF22578"/>
    </source>
</evidence>
<dbReference type="InterPro" id="IPR050407">
    <property type="entry name" value="Geranylgeranyl_reductase"/>
</dbReference>
<dbReference type="Proteomes" id="UP000192569">
    <property type="component" value="Chromosome I"/>
</dbReference>
<proteinExistence type="predicted"/>
<dbReference type="Pfam" id="PF22578">
    <property type="entry name" value="GGR_cat"/>
    <property type="match status" value="1"/>
</dbReference>
<dbReference type="NCBIfam" id="TIGR02032">
    <property type="entry name" value="GG-red-SF"/>
    <property type="match status" value="1"/>
</dbReference>
<dbReference type="PANTHER" id="PTHR42685:SF22">
    <property type="entry name" value="CONDITIONED MEDIUM FACTOR RECEPTOR 1"/>
    <property type="match status" value="1"/>
</dbReference>
<feature type="domain" description="Digeranylgeranylglycerophospholipid reductase catalytic" evidence="1">
    <location>
        <begin position="176"/>
        <end position="224"/>
    </location>
</feature>
<protein>
    <submittedName>
        <fullName evidence="2">Geranylgeranyl reductase family</fullName>
    </submittedName>
</protein>
<dbReference type="PRINTS" id="PR00420">
    <property type="entry name" value="RNGMNOXGNASE"/>
</dbReference>
<dbReference type="InterPro" id="IPR011777">
    <property type="entry name" value="Geranylgeranyl_Rdtase_fam"/>
</dbReference>
<organism evidence="2 3">
    <name type="scientific">Thermanaeromonas toyohensis ToBE</name>
    <dbReference type="NCBI Taxonomy" id="698762"/>
    <lineage>
        <taxon>Bacteria</taxon>
        <taxon>Bacillati</taxon>
        <taxon>Bacillota</taxon>
        <taxon>Clostridia</taxon>
        <taxon>Neomoorellales</taxon>
        <taxon>Neomoorellaceae</taxon>
        <taxon>Thermanaeromonas</taxon>
    </lineage>
</organism>